<dbReference type="PROSITE" id="PS00307">
    <property type="entry name" value="LECTIN_LEGUME_BETA"/>
    <property type="match status" value="1"/>
</dbReference>
<reference evidence="8 9" key="1">
    <citation type="submission" date="2024-01" db="EMBL/GenBank/DDBJ databases">
        <title>The complete chloroplast genome sequence of Lithospermum erythrorhizon: insights into the phylogenetic relationship among Boraginaceae species and the maternal lineages of purple gromwells.</title>
        <authorList>
            <person name="Okada T."/>
            <person name="Watanabe K."/>
        </authorList>
    </citation>
    <scope>NUCLEOTIDE SEQUENCE [LARGE SCALE GENOMIC DNA]</scope>
</reference>
<comment type="similarity">
    <text evidence="1">Belongs to the leguminous lectin family.</text>
</comment>
<dbReference type="EMBL" id="BAABME010005728">
    <property type="protein sequence ID" value="GAA0166443.1"/>
    <property type="molecule type" value="Genomic_DNA"/>
</dbReference>
<dbReference type="GO" id="GO:0005524">
    <property type="term" value="F:ATP binding"/>
    <property type="evidence" value="ECO:0007669"/>
    <property type="project" value="UniProtKB-UniRule"/>
</dbReference>
<keyword evidence="3" id="KW-0067">ATP-binding</keyword>
<dbReference type="CDD" id="cd06899">
    <property type="entry name" value="lectin_legume_LecRK_Arcelin_ConA"/>
    <property type="match status" value="1"/>
</dbReference>
<protein>
    <recommendedName>
        <fullName evidence="7">Legume lectin domain-containing protein</fullName>
    </recommendedName>
</protein>
<feature type="binding site" evidence="3">
    <location>
        <position position="359"/>
    </location>
    <ligand>
        <name>ATP</name>
        <dbReference type="ChEBI" id="CHEBI:30616"/>
    </ligand>
</feature>
<proteinExistence type="inferred from homology"/>
<keyword evidence="5" id="KW-1133">Transmembrane helix</keyword>
<dbReference type="PANTHER" id="PTHR32401:SF47">
    <property type="entry name" value="LEGUME LECTIN DOMAIN-CONTAINING PROTEIN"/>
    <property type="match status" value="1"/>
</dbReference>
<dbReference type="Pfam" id="PF00139">
    <property type="entry name" value="Lectin_legB"/>
    <property type="match status" value="1"/>
</dbReference>
<dbReference type="InterPro" id="IPR019825">
    <property type="entry name" value="Lectin_legB_Mn/Ca_BS"/>
</dbReference>
<organism evidence="8 9">
    <name type="scientific">Lithospermum erythrorhizon</name>
    <name type="common">Purple gromwell</name>
    <name type="synonym">Lithospermum officinale var. erythrorhizon</name>
    <dbReference type="NCBI Taxonomy" id="34254"/>
    <lineage>
        <taxon>Eukaryota</taxon>
        <taxon>Viridiplantae</taxon>
        <taxon>Streptophyta</taxon>
        <taxon>Embryophyta</taxon>
        <taxon>Tracheophyta</taxon>
        <taxon>Spermatophyta</taxon>
        <taxon>Magnoliopsida</taxon>
        <taxon>eudicotyledons</taxon>
        <taxon>Gunneridae</taxon>
        <taxon>Pentapetalae</taxon>
        <taxon>asterids</taxon>
        <taxon>lamiids</taxon>
        <taxon>Boraginales</taxon>
        <taxon>Boraginaceae</taxon>
        <taxon>Boraginoideae</taxon>
        <taxon>Lithospermeae</taxon>
        <taxon>Lithospermum</taxon>
    </lineage>
</organism>
<evidence type="ECO:0000259" key="7">
    <source>
        <dbReference type="Pfam" id="PF00139"/>
    </source>
</evidence>
<evidence type="ECO:0000256" key="5">
    <source>
        <dbReference type="SAM" id="Phobius"/>
    </source>
</evidence>
<dbReference type="InterPro" id="IPR011009">
    <property type="entry name" value="Kinase-like_dom_sf"/>
</dbReference>
<dbReference type="CDD" id="cd12087">
    <property type="entry name" value="TM_EGFR-like"/>
    <property type="match status" value="1"/>
</dbReference>
<dbReference type="SUPFAM" id="SSF56112">
    <property type="entry name" value="Protein kinase-like (PK-like)"/>
    <property type="match status" value="1"/>
</dbReference>
<evidence type="ECO:0000313" key="8">
    <source>
        <dbReference type="EMBL" id="GAA0166443.1"/>
    </source>
</evidence>
<keyword evidence="9" id="KW-1185">Reference proteome</keyword>
<comment type="caution">
    <text evidence="8">The sequence shown here is derived from an EMBL/GenBank/DDBJ whole genome shotgun (WGS) entry which is preliminary data.</text>
</comment>
<dbReference type="Proteomes" id="UP001454036">
    <property type="component" value="Unassembled WGS sequence"/>
</dbReference>
<feature type="region of interest" description="Disordered" evidence="4">
    <location>
        <begin position="289"/>
        <end position="308"/>
    </location>
</feature>
<dbReference type="Gene3D" id="3.30.200.20">
    <property type="entry name" value="Phosphorylase Kinase, domain 1"/>
    <property type="match status" value="1"/>
</dbReference>
<dbReference type="InterPro" id="IPR013320">
    <property type="entry name" value="ConA-like_dom_sf"/>
</dbReference>
<feature type="chain" id="PRO_5043797412" description="Legume lectin domain-containing protein" evidence="6">
    <location>
        <begin position="19"/>
        <end position="376"/>
    </location>
</feature>
<feature type="signal peptide" evidence="6">
    <location>
        <begin position="1"/>
        <end position="18"/>
    </location>
</feature>
<dbReference type="Gene3D" id="2.60.120.200">
    <property type="match status" value="1"/>
</dbReference>
<keyword evidence="6" id="KW-0732">Signal</keyword>
<dbReference type="InterPro" id="IPR001220">
    <property type="entry name" value="Legume_lectin_dom"/>
</dbReference>
<name>A0AAV3QUZ1_LITER</name>
<evidence type="ECO:0000256" key="2">
    <source>
        <dbReference type="ARBA" id="ARBA00022734"/>
    </source>
</evidence>
<accession>A0AAV3QUZ1</accession>
<evidence type="ECO:0000256" key="3">
    <source>
        <dbReference type="PROSITE-ProRule" id="PRU10141"/>
    </source>
</evidence>
<keyword evidence="2" id="KW-0430">Lectin</keyword>
<sequence length="376" mass="40978">MALIFTIFALFFLPFAFSTNFQIAQFDSAQTRVVLIGDAQVTVGQIQLTNPVYTCRVAYVLYPEKVPIWDSNSGTLTDFTTHFSLTIDNLNRPLSKYGHGITFFLAPTPFQIPPNANGGFLGLFNTSSSGSSTTQILSVEFDTYSDGWDPPYQHVGINNNSIISSVTAPWNATLHSAVPGDVWITYDSTTKNLSVFWSYGGNPNSSLSYQIDLKEVLPPWVTVGFSSATGSIQELNKLQSWEFNSTLNIDQGGRSNSRKTAIIAGIGVAGVLSVIGGGGIALATIRRRRQNKSKSSETDHLTSMNDDLERGTGPRKFCYKDLATATSNFSVERKLGQGGFGGVYKGYLVDVDIPIAVKKFSSGSKQGKRNILQRSR</sequence>
<dbReference type="AlphaFoldDB" id="A0AAV3QUZ1"/>
<dbReference type="InterPro" id="IPR017441">
    <property type="entry name" value="Protein_kinase_ATP_BS"/>
</dbReference>
<dbReference type="GO" id="GO:0030246">
    <property type="term" value="F:carbohydrate binding"/>
    <property type="evidence" value="ECO:0007669"/>
    <property type="project" value="UniProtKB-KW"/>
</dbReference>
<gene>
    <name evidence="8" type="ORF">LIER_21596</name>
</gene>
<keyword evidence="3" id="KW-0547">Nucleotide-binding</keyword>
<keyword evidence="5" id="KW-0472">Membrane</keyword>
<dbReference type="InterPro" id="IPR050258">
    <property type="entry name" value="Leguminous_Lectin"/>
</dbReference>
<evidence type="ECO:0000256" key="4">
    <source>
        <dbReference type="SAM" id="MobiDB-lite"/>
    </source>
</evidence>
<evidence type="ECO:0000256" key="1">
    <source>
        <dbReference type="ARBA" id="ARBA00007606"/>
    </source>
</evidence>
<feature type="domain" description="Legume lectin" evidence="7">
    <location>
        <begin position="19"/>
        <end position="251"/>
    </location>
</feature>
<evidence type="ECO:0000256" key="6">
    <source>
        <dbReference type="SAM" id="SignalP"/>
    </source>
</evidence>
<dbReference type="PROSITE" id="PS00107">
    <property type="entry name" value="PROTEIN_KINASE_ATP"/>
    <property type="match status" value="1"/>
</dbReference>
<feature type="transmembrane region" description="Helical" evidence="5">
    <location>
        <begin position="261"/>
        <end position="285"/>
    </location>
</feature>
<dbReference type="SUPFAM" id="SSF49899">
    <property type="entry name" value="Concanavalin A-like lectins/glucanases"/>
    <property type="match status" value="1"/>
</dbReference>
<evidence type="ECO:0000313" key="9">
    <source>
        <dbReference type="Proteomes" id="UP001454036"/>
    </source>
</evidence>
<dbReference type="PANTHER" id="PTHR32401">
    <property type="entry name" value="CONCANAVALIN A-LIKE LECTIN FAMILY PROTEIN"/>
    <property type="match status" value="1"/>
</dbReference>
<keyword evidence="5" id="KW-0812">Transmembrane</keyword>